<dbReference type="EMBL" id="AFBQ01000249">
    <property type="protein sequence ID" value="EHY30985.1"/>
    <property type="molecule type" value="Genomic_DNA"/>
</dbReference>
<reference evidence="1 2" key="1">
    <citation type="submission" date="2011-11" db="EMBL/GenBank/DDBJ databases">
        <authorList>
            <person name="Weinstock G."/>
            <person name="Sodergren E."/>
            <person name="Clifton S."/>
            <person name="Fulton L."/>
            <person name="Fulton B."/>
            <person name="Courtney L."/>
            <person name="Fronick C."/>
            <person name="Harrison M."/>
            <person name="Strong C."/>
            <person name="Farmer C."/>
            <person name="Delahaunty K."/>
            <person name="Markovic C."/>
            <person name="Hall O."/>
            <person name="Minx P."/>
            <person name="Tomlinson C."/>
            <person name="Mitreva M."/>
            <person name="Hou S."/>
            <person name="Chen J."/>
            <person name="Wollam A."/>
            <person name="Pepin K.H."/>
            <person name="Johnson M."/>
            <person name="Bhonagiri V."/>
            <person name="Zhang X."/>
            <person name="Suruliraj S."/>
            <person name="Warren W."/>
            <person name="Chinwalla A."/>
            <person name="Mardis E.R."/>
            <person name="Wilson R.K."/>
        </authorList>
    </citation>
    <scope>NUCLEOTIDE SEQUENCE [LARGE SCALE GENOMIC DNA]</scope>
    <source>
        <strain evidence="1 2">YIT 11816</strain>
    </source>
</reference>
<proteinExistence type="predicted"/>
<dbReference type="AlphaFoldDB" id="H3KFX0"/>
<organism evidence="1 2">
    <name type="scientific">Sutterella parvirubra YIT 11816</name>
    <dbReference type="NCBI Taxonomy" id="762967"/>
    <lineage>
        <taxon>Bacteria</taxon>
        <taxon>Pseudomonadati</taxon>
        <taxon>Pseudomonadota</taxon>
        <taxon>Betaproteobacteria</taxon>
        <taxon>Burkholderiales</taxon>
        <taxon>Sutterellaceae</taxon>
        <taxon>Sutterella</taxon>
    </lineage>
</organism>
<dbReference type="HOGENOM" id="CLU_3085509_0_0_4"/>
<name>H3KFX0_9BURK</name>
<dbReference type="STRING" id="762967.HMPREF9440_01642"/>
<gene>
    <name evidence="1" type="ORF">HMPREF9440_01642</name>
</gene>
<comment type="caution">
    <text evidence="1">The sequence shown here is derived from an EMBL/GenBank/DDBJ whole genome shotgun (WGS) entry which is preliminary data.</text>
</comment>
<keyword evidence="2" id="KW-1185">Reference proteome</keyword>
<dbReference type="Proteomes" id="UP000004956">
    <property type="component" value="Unassembled WGS sequence"/>
</dbReference>
<evidence type="ECO:0000313" key="1">
    <source>
        <dbReference type="EMBL" id="EHY30985.1"/>
    </source>
</evidence>
<sequence>MRRPHAGVFKDAGRRGFVSEKVGRRRGRCGEVKRIGSDRIRKGVCGPGGSGP</sequence>
<evidence type="ECO:0000313" key="2">
    <source>
        <dbReference type="Proteomes" id="UP000004956"/>
    </source>
</evidence>
<protein>
    <submittedName>
        <fullName evidence="1">Uncharacterized protein</fullName>
    </submittedName>
</protein>
<accession>H3KFX0</accession>